<dbReference type="SUPFAM" id="SSF57850">
    <property type="entry name" value="RING/U-box"/>
    <property type="match status" value="1"/>
</dbReference>
<dbReference type="SMART" id="SM00184">
    <property type="entry name" value="RING"/>
    <property type="match status" value="1"/>
</dbReference>
<evidence type="ECO:0000259" key="1">
    <source>
        <dbReference type="PROSITE" id="PS50089"/>
    </source>
</evidence>
<reference evidence="2" key="1">
    <citation type="journal article" date="2020" name="Nature">
        <title>Giant virus diversity and host interactions through global metagenomics.</title>
        <authorList>
            <person name="Schulz F."/>
            <person name="Roux S."/>
            <person name="Paez-Espino D."/>
            <person name="Jungbluth S."/>
            <person name="Walsh D.A."/>
            <person name="Denef V.J."/>
            <person name="McMahon K.D."/>
            <person name="Konstantinidis K.T."/>
            <person name="Eloe-Fadrosh E.A."/>
            <person name="Kyrpides N.C."/>
            <person name="Woyke T."/>
        </authorList>
    </citation>
    <scope>NUCLEOTIDE SEQUENCE</scope>
    <source>
        <strain evidence="2">GVMAG-M-3300023184-50</strain>
    </source>
</reference>
<dbReference type="Pfam" id="PF13639">
    <property type="entry name" value="zf-RING_2"/>
    <property type="match status" value="1"/>
</dbReference>
<accession>A0A6C0I7I3</accession>
<organism evidence="2">
    <name type="scientific">viral metagenome</name>
    <dbReference type="NCBI Taxonomy" id="1070528"/>
    <lineage>
        <taxon>unclassified sequences</taxon>
        <taxon>metagenomes</taxon>
        <taxon>organismal metagenomes</taxon>
    </lineage>
</organism>
<dbReference type="AlphaFoldDB" id="A0A6C0I7I3"/>
<dbReference type="InterPro" id="IPR001841">
    <property type="entry name" value="Znf_RING"/>
</dbReference>
<protein>
    <recommendedName>
        <fullName evidence="1">RING-type domain-containing protein</fullName>
    </recommendedName>
</protein>
<dbReference type="UniPathway" id="UPA00143"/>
<proteinExistence type="predicted"/>
<dbReference type="InterPro" id="IPR013083">
    <property type="entry name" value="Znf_RING/FYVE/PHD"/>
</dbReference>
<feature type="domain" description="RING-type" evidence="1">
    <location>
        <begin position="90"/>
        <end position="132"/>
    </location>
</feature>
<name>A0A6C0I7I3_9ZZZZ</name>
<dbReference type="PANTHER" id="PTHR45676:SF41">
    <property type="entry name" value="RING-H2 FINGER PROTEIN ATL66"/>
    <property type="match status" value="1"/>
</dbReference>
<sequence>MAVQLQVLQNLAEARNNYFWYRRHHHDERQFLNNETRILDALEREGISNAILQLITIPIPGAMDPVIVAPTTQQRDAGLIPNRGPMNAPCAICQETLSGGGSVSTLRNCGHSFHQNCANTWYSRSVFCPLCRNDIRTTNANQ</sequence>
<dbReference type="PROSITE" id="PS50089">
    <property type="entry name" value="ZF_RING_2"/>
    <property type="match status" value="1"/>
</dbReference>
<dbReference type="EMBL" id="MN740114">
    <property type="protein sequence ID" value="QHT88327.1"/>
    <property type="molecule type" value="Genomic_DNA"/>
</dbReference>
<evidence type="ECO:0000313" key="2">
    <source>
        <dbReference type="EMBL" id="QHT88327.1"/>
    </source>
</evidence>
<dbReference type="Gene3D" id="3.30.40.10">
    <property type="entry name" value="Zinc/RING finger domain, C3HC4 (zinc finger)"/>
    <property type="match status" value="1"/>
</dbReference>
<dbReference type="PANTHER" id="PTHR45676">
    <property type="entry name" value="RING-H2 FINGER PROTEIN ATL51-RELATED"/>
    <property type="match status" value="1"/>
</dbReference>
<dbReference type="GO" id="GO:0016567">
    <property type="term" value="P:protein ubiquitination"/>
    <property type="evidence" value="ECO:0007669"/>
    <property type="project" value="UniProtKB-UniPathway"/>
</dbReference>